<organism evidence="1 2">
    <name type="scientific">Aspergillus pseudocaelatus</name>
    <dbReference type="NCBI Taxonomy" id="1825620"/>
    <lineage>
        <taxon>Eukaryota</taxon>
        <taxon>Fungi</taxon>
        <taxon>Dikarya</taxon>
        <taxon>Ascomycota</taxon>
        <taxon>Pezizomycotina</taxon>
        <taxon>Eurotiomycetes</taxon>
        <taxon>Eurotiomycetidae</taxon>
        <taxon>Eurotiales</taxon>
        <taxon>Aspergillaceae</taxon>
        <taxon>Aspergillus</taxon>
        <taxon>Aspergillus subgen. Circumdati</taxon>
    </lineage>
</organism>
<accession>A0ABQ6W3A5</accession>
<sequence>MISNHLETYPQRFNLAISCRRFYIFLLPTIFSSIELSEYSARCLIPLTLQFIKHRSLAKNVRCLTVREPNEGRWIGCMVRKDLGRHDRRNQPL</sequence>
<evidence type="ECO:0008006" key="3">
    <source>
        <dbReference type="Google" id="ProtNLM"/>
    </source>
</evidence>
<evidence type="ECO:0000313" key="2">
    <source>
        <dbReference type="Proteomes" id="UP000325395"/>
    </source>
</evidence>
<proteinExistence type="predicted"/>
<reference evidence="1 2" key="1">
    <citation type="submission" date="2019-04" db="EMBL/GenBank/DDBJ databases">
        <authorList>
            <consortium name="DOE Joint Genome Institute"/>
            <person name="Mondo S."/>
            <person name="Kjaerbolling I."/>
            <person name="Vesth T."/>
            <person name="Frisvad J.C."/>
            <person name="Nybo J.L."/>
            <person name="Theobald S."/>
            <person name="Kildgaard S."/>
            <person name="Isbrandt T."/>
            <person name="Kuo A."/>
            <person name="Sato A."/>
            <person name="Lyhne E.K."/>
            <person name="Kogle M.E."/>
            <person name="Wiebenga A."/>
            <person name="Kun R.S."/>
            <person name="Lubbers R.J."/>
            <person name="Makela M.R."/>
            <person name="Barry K."/>
            <person name="Chovatia M."/>
            <person name="Clum A."/>
            <person name="Daum C."/>
            <person name="Haridas S."/>
            <person name="He G."/>
            <person name="LaButti K."/>
            <person name="Lipzen A."/>
            <person name="Riley R."/>
            <person name="Salamov A."/>
            <person name="Simmons B.A."/>
            <person name="Magnuson J.K."/>
            <person name="Henrissat B."/>
            <person name="Mortensen U.H."/>
            <person name="Larsen T.O."/>
            <person name="Devries R.P."/>
            <person name="Grigoriev I.V."/>
            <person name="Machida M."/>
            <person name="Baker S.E."/>
            <person name="Andersen M.R."/>
            <person name="Cantor M.N."/>
            <person name="Hua S.X."/>
        </authorList>
    </citation>
    <scope>NUCLEOTIDE SEQUENCE [LARGE SCALE GENOMIC DNA]</scope>
    <source>
        <strain evidence="1 2">CBS 117616</strain>
    </source>
</reference>
<protein>
    <recommendedName>
        <fullName evidence="3">F-box domain-containing protein</fullName>
    </recommendedName>
</protein>
<keyword evidence="2" id="KW-1185">Reference proteome</keyword>
<dbReference type="EMBL" id="ML735866">
    <property type="protein sequence ID" value="KAE8411619.1"/>
    <property type="molecule type" value="Genomic_DNA"/>
</dbReference>
<evidence type="ECO:0000313" key="1">
    <source>
        <dbReference type="EMBL" id="KAE8411619.1"/>
    </source>
</evidence>
<dbReference type="Proteomes" id="UP000325395">
    <property type="component" value="Unassembled WGS sequence"/>
</dbReference>
<name>A0ABQ6W3A5_9EURO</name>
<gene>
    <name evidence="1" type="ORF">BDV36DRAFT_274048</name>
</gene>